<dbReference type="GO" id="GO:0046872">
    <property type="term" value="F:metal ion binding"/>
    <property type="evidence" value="ECO:0007669"/>
    <property type="project" value="UniProtKB-KW"/>
</dbReference>
<feature type="compositionally biased region" description="Low complexity" evidence="15">
    <location>
        <begin position="54"/>
        <end position="63"/>
    </location>
</feature>
<dbReference type="Gene3D" id="3.40.50.1820">
    <property type="entry name" value="alpha/beta hydrolase"/>
    <property type="match status" value="1"/>
</dbReference>
<dbReference type="PANTHER" id="PTHR45792:SF8">
    <property type="entry name" value="DIACYLGLYCEROL LIPASE-ALPHA"/>
    <property type="match status" value="1"/>
</dbReference>
<feature type="compositionally biased region" description="Low complexity" evidence="15">
    <location>
        <begin position="455"/>
        <end position="488"/>
    </location>
</feature>
<name>A0A316UZL2_9BASI</name>
<reference evidence="17 18" key="1">
    <citation type="journal article" date="2018" name="Mol. Biol. Evol.">
        <title>Broad Genomic Sampling Reveals a Smut Pathogenic Ancestry of the Fungal Clade Ustilaginomycotina.</title>
        <authorList>
            <person name="Kijpornyongpan T."/>
            <person name="Mondo S.J."/>
            <person name="Barry K."/>
            <person name="Sandor L."/>
            <person name="Lee J."/>
            <person name="Lipzen A."/>
            <person name="Pangilinan J."/>
            <person name="LaButti K."/>
            <person name="Hainaut M."/>
            <person name="Henrissat B."/>
            <person name="Grigoriev I.V."/>
            <person name="Spatafora J.W."/>
            <person name="Aime M.C."/>
        </authorList>
    </citation>
    <scope>NUCLEOTIDE SEQUENCE [LARGE SCALE GENOMIC DNA]</scope>
    <source>
        <strain evidence="17 18">MCA 5214</strain>
    </source>
</reference>
<dbReference type="EC" id="3.1.1.116" evidence="14"/>
<keyword evidence="18" id="KW-1185">Reference proteome</keyword>
<dbReference type="InterPro" id="IPR052214">
    <property type="entry name" value="DAG_Lipase-Related"/>
</dbReference>
<evidence type="ECO:0000256" key="12">
    <source>
        <dbReference type="ARBA" id="ARBA00023136"/>
    </source>
</evidence>
<feature type="region of interest" description="Disordered" evidence="15">
    <location>
        <begin position="1"/>
        <end position="89"/>
    </location>
</feature>
<keyword evidence="5" id="KW-0812">Transmembrane</keyword>
<evidence type="ECO:0000256" key="3">
    <source>
        <dbReference type="ARBA" id="ARBA00022475"/>
    </source>
</evidence>
<dbReference type="InterPro" id="IPR002921">
    <property type="entry name" value="Fungal_lipase-type"/>
</dbReference>
<evidence type="ECO:0000256" key="14">
    <source>
        <dbReference type="ARBA" id="ARBA00026104"/>
    </source>
</evidence>
<comment type="catalytic activity">
    <reaction evidence="13">
        <text>a 1,2-diacyl-sn-glycerol + H2O = a 2-acylglycerol + a fatty acid + H(+)</text>
        <dbReference type="Rhea" id="RHEA:33275"/>
        <dbReference type="ChEBI" id="CHEBI:15377"/>
        <dbReference type="ChEBI" id="CHEBI:15378"/>
        <dbReference type="ChEBI" id="CHEBI:17389"/>
        <dbReference type="ChEBI" id="CHEBI:17815"/>
        <dbReference type="ChEBI" id="CHEBI:28868"/>
        <dbReference type="EC" id="3.1.1.116"/>
    </reaction>
    <physiologicalReaction direction="left-to-right" evidence="13">
        <dbReference type="Rhea" id="RHEA:33276"/>
    </physiologicalReaction>
</comment>
<evidence type="ECO:0000256" key="10">
    <source>
        <dbReference type="ARBA" id="ARBA00022989"/>
    </source>
</evidence>
<dbReference type="AlphaFoldDB" id="A0A316UZL2"/>
<comment type="subcellular location">
    <subcellularLocation>
        <location evidence="2">Cell membrane</location>
        <topology evidence="2">Multi-pass membrane protein</topology>
    </subcellularLocation>
</comment>
<dbReference type="GO" id="GO:0016298">
    <property type="term" value="F:lipase activity"/>
    <property type="evidence" value="ECO:0007669"/>
    <property type="project" value="TreeGrafter"/>
</dbReference>
<evidence type="ECO:0000256" key="6">
    <source>
        <dbReference type="ARBA" id="ARBA00022723"/>
    </source>
</evidence>
<keyword evidence="6" id="KW-0479">Metal-binding</keyword>
<protein>
    <recommendedName>
        <fullName evidence="14">sn-1-specific diacylglycerol lipase</fullName>
        <ecNumber evidence="14">3.1.1.116</ecNumber>
    </recommendedName>
</protein>
<feature type="compositionally biased region" description="Basic and acidic residues" evidence="15">
    <location>
        <begin position="520"/>
        <end position="536"/>
    </location>
</feature>
<organism evidence="17 18">
    <name type="scientific">Jaminaea rosea</name>
    <dbReference type="NCBI Taxonomy" id="1569628"/>
    <lineage>
        <taxon>Eukaryota</taxon>
        <taxon>Fungi</taxon>
        <taxon>Dikarya</taxon>
        <taxon>Basidiomycota</taxon>
        <taxon>Ustilaginomycotina</taxon>
        <taxon>Exobasidiomycetes</taxon>
        <taxon>Microstromatales</taxon>
        <taxon>Microstromatales incertae sedis</taxon>
        <taxon>Jaminaea</taxon>
    </lineage>
</organism>
<dbReference type="InterPro" id="IPR029058">
    <property type="entry name" value="AB_hydrolase_fold"/>
</dbReference>
<feature type="domain" description="Fungal lipase-type" evidence="16">
    <location>
        <begin position="565"/>
        <end position="742"/>
    </location>
</feature>
<dbReference type="PANTHER" id="PTHR45792">
    <property type="entry name" value="DIACYLGLYCEROL LIPASE HOMOLOG-RELATED"/>
    <property type="match status" value="1"/>
</dbReference>
<dbReference type="EMBL" id="KZ819662">
    <property type="protein sequence ID" value="PWN30726.1"/>
    <property type="molecule type" value="Genomic_DNA"/>
</dbReference>
<dbReference type="Proteomes" id="UP000245884">
    <property type="component" value="Unassembled WGS sequence"/>
</dbReference>
<feature type="compositionally biased region" description="Acidic residues" evidence="15">
    <location>
        <begin position="36"/>
        <end position="50"/>
    </location>
</feature>
<proteinExistence type="predicted"/>
<gene>
    <name evidence="17" type="ORF">BDZ90DRAFT_229729</name>
</gene>
<feature type="region of interest" description="Disordered" evidence="15">
    <location>
        <begin position="421"/>
        <end position="488"/>
    </location>
</feature>
<keyword evidence="12" id="KW-0472">Membrane</keyword>
<keyword evidence="9" id="KW-0442">Lipid degradation</keyword>
<dbReference type="OrthoDB" id="438440at2759"/>
<evidence type="ECO:0000313" key="18">
    <source>
        <dbReference type="Proteomes" id="UP000245884"/>
    </source>
</evidence>
<evidence type="ECO:0000256" key="5">
    <source>
        <dbReference type="ARBA" id="ARBA00022692"/>
    </source>
</evidence>
<keyword evidence="11" id="KW-0443">Lipid metabolism</keyword>
<evidence type="ECO:0000313" key="17">
    <source>
        <dbReference type="EMBL" id="PWN30726.1"/>
    </source>
</evidence>
<evidence type="ECO:0000256" key="8">
    <source>
        <dbReference type="ARBA" id="ARBA00022837"/>
    </source>
</evidence>
<feature type="region of interest" description="Disordered" evidence="15">
    <location>
        <begin position="765"/>
        <end position="785"/>
    </location>
</feature>
<dbReference type="SUPFAM" id="SSF53474">
    <property type="entry name" value="alpha/beta-Hydrolases"/>
    <property type="match status" value="1"/>
</dbReference>
<evidence type="ECO:0000259" key="16">
    <source>
        <dbReference type="Pfam" id="PF01764"/>
    </source>
</evidence>
<evidence type="ECO:0000256" key="4">
    <source>
        <dbReference type="ARBA" id="ARBA00022553"/>
    </source>
</evidence>
<feature type="region of interest" description="Disordered" evidence="15">
    <location>
        <begin position="520"/>
        <end position="547"/>
    </location>
</feature>
<keyword evidence="7" id="KW-0378">Hydrolase</keyword>
<keyword evidence="8" id="KW-0106">Calcium</keyword>
<evidence type="ECO:0000256" key="2">
    <source>
        <dbReference type="ARBA" id="ARBA00004651"/>
    </source>
</evidence>
<dbReference type="GO" id="GO:0046340">
    <property type="term" value="P:diacylglycerol catabolic process"/>
    <property type="evidence" value="ECO:0007669"/>
    <property type="project" value="TreeGrafter"/>
</dbReference>
<sequence>MSSPTPATSSPPPSSSNLSESDADLEELQRAVLEIPDSDDGQLGGEEEAIEILSTATTDWDPSSPSPAAPIQDLPPGSGPLVGSGPQGEWELSDWLRASEQGLGAASSASSAGFSVARGVTSFGLTMAKRFTQLAVALPALLIDSANGSVPGSEQATFGALAHSSVGGFYDLISTLALGGIDIGSALTSAGLGAASSGVEGTRRALGSEVTRSLGQFAQLVKREWNAQGGFLPPGGLPPFGLTGVTRALLVWICIQMVTRREYEKGMLKELGEIDAVAMRKEIEHEHEQERQRTARLNSVRITAASVGPNGEVIGAEVGAGSADESSTTTSPTATSVAPLTDREAMAGLLRYSSLVLAVYGGTALAWLGALPKEQADAARVPRPTPASQGLRDNGPLPADGLTREQDEEQFLRAAAMMDLTETEREEEERRFARAGNRPMVDSSGQVIFDAGDVPGAFTPRAAAPGTPGSSAAADPSTSTTTASAAPNTATTTSAYTYLGLLSGEHDEELFHRVSQLDPEHVRPGSYQPHRDDPPEQPRPAGSVARPSQPRYYIVTDHKAQKVVLVLRGSLSLGDIAADLTCESREFTFPGSKEEASATAATSAAGVPFPATDASTSMHNSAAQPEPARHVVHEGMFETSLLVGSPGAPVHRAVRLALEASPSYSLDITGHSLGGGVASILAILWADPKTCLTTSASGLPAGRRLHAYCYGCPATMSRELGDMTTALITTYAYSYDLVCRLSLGSILDIRNASAWILYEDQEAQRRAASTPQQDQRGFDPSDRSTPMRVATVMRRAFEHQAGRLDGDPEAKAEMERDFLALRRTLEANMHNVHLYPPGQVVYLFREGDLLQSHFETEIAAPVSEETAVPAPSVAKATDRQRAFMLRGRRDKVFDQIVMSRKLLSCHMPQHYDLALRGLE</sequence>
<evidence type="ECO:0000256" key="11">
    <source>
        <dbReference type="ARBA" id="ARBA00023098"/>
    </source>
</evidence>
<evidence type="ECO:0000256" key="15">
    <source>
        <dbReference type="SAM" id="MobiDB-lite"/>
    </source>
</evidence>
<dbReference type="GeneID" id="37027013"/>
<dbReference type="GO" id="GO:0019369">
    <property type="term" value="P:arachidonate metabolic process"/>
    <property type="evidence" value="ECO:0007669"/>
    <property type="project" value="TreeGrafter"/>
</dbReference>
<evidence type="ECO:0000256" key="1">
    <source>
        <dbReference type="ARBA" id="ARBA00001913"/>
    </source>
</evidence>
<dbReference type="CDD" id="cd00519">
    <property type="entry name" value="Lipase_3"/>
    <property type="match status" value="1"/>
</dbReference>
<dbReference type="Pfam" id="PF01764">
    <property type="entry name" value="Lipase_3"/>
    <property type="match status" value="1"/>
</dbReference>
<evidence type="ECO:0000256" key="7">
    <source>
        <dbReference type="ARBA" id="ARBA00022801"/>
    </source>
</evidence>
<accession>A0A316UZL2</accession>
<keyword evidence="3" id="KW-1003">Cell membrane</keyword>
<keyword evidence="10" id="KW-1133">Transmembrane helix</keyword>
<keyword evidence="4" id="KW-0597">Phosphoprotein</keyword>
<comment type="cofactor">
    <cofactor evidence="1">
        <name>Ca(2+)</name>
        <dbReference type="ChEBI" id="CHEBI:29108"/>
    </cofactor>
</comment>
<dbReference type="GO" id="GO:0005886">
    <property type="term" value="C:plasma membrane"/>
    <property type="evidence" value="ECO:0007669"/>
    <property type="project" value="UniProtKB-SubCell"/>
</dbReference>
<dbReference type="RefSeq" id="XP_025365338.1">
    <property type="nucleotide sequence ID" value="XM_025505190.1"/>
</dbReference>
<evidence type="ECO:0000256" key="13">
    <source>
        <dbReference type="ARBA" id="ARBA00024531"/>
    </source>
</evidence>
<evidence type="ECO:0000256" key="9">
    <source>
        <dbReference type="ARBA" id="ARBA00022963"/>
    </source>
</evidence>
<feature type="region of interest" description="Disordered" evidence="15">
    <location>
        <begin position="378"/>
        <end position="402"/>
    </location>
</feature>